<keyword evidence="7" id="KW-0150">Chloroplast</keyword>
<comment type="subcellular location">
    <subcellularLocation>
        <location evidence="7">Plastid</location>
        <location evidence="7">Chloroplast</location>
    </subcellularLocation>
</comment>
<keyword evidence="7" id="KW-0934">Plastid</keyword>
<dbReference type="EMBL" id="OZ034813">
    <property type="protein sequence ID" value="CAL1357629.1"/>
    <property type="molecule type" value="Genomic_DNA"/>
</dbReference>
<dbReference type="Pfam" id="PF00364">
    <property type="entry name" value="Biotin_lipoyl"/>
    <property type="match status" value="1"/>
</dbReference>
<evidence type="ECO:0000256" key="5">
    <source>
        <dbReference type="ARBA" id="ARBA00023160"/>
    </source>
</evidence>
<evidence type="ECO:0000313" key="11">
    <source>
        <dbReference type="Proteomes" id="UP001497516"/>
    </source>
</evidence>
<evidence type="ECO:0000256" key="6">
    <source>
        <dbReference type="ARBA" id="ARBA00023267"/>
    </source>
</evidence>
<dbReference type="Proteomes" id="UP001497516">
    <property type="component" value="Chromosome 1"/>
</dbReference>
<feature type="compositionally biased region" description="Pro residues" evidence="8">
    <location>
        <begin position="156"/>
        <end position="171"/>
    </location>
</feature>
<dbReference type="PROSITE" id="PS00188">
    <property type="entry name" value="BIOTIN"/>
    <property type="match status" value="1"/>
</dbReference>
<keyword evidence="3 7" id="KW-0276">Fatty acid metabolism</keyword>
<dbReference type="InterPro" id="IPR001882">
    <property type="entry name" value="Biotin_BS"/>
</dbReference>
<dbReference type="GO" id="GO:0009507">
    <property type="term" value="C:chloroplast"/>
    <property type="evidence" value="ECO:0007669"/>
    <property type="project" value="UniProtKB-SubCell"/>
</dbReference>
<organism evidence="10 11">
    <name type="scientific">Linum trigynum</name>
    <dbReference type="NCBI Taxonomy" id="586398"/>
    <lineage>
        <taxon>Eukaryota</taxon>
        <taxon>Viridiplantae</taxon>
        <taxon>Streptophyta</taxon>
        <taxon>Embryophyta</taxon>
        <taxon>Tracheophyta</taxon>
        <taxon>Spermatophyta</taxon>
        <taxon>Magnoliopsida</taxon>
        <taxon>eudicotyledons</taxon>
        <taxon>Gunneridae</taxon>
        <taxon>Pentapetalae</taxon>
        <taxon>rosids</taxon>
        <taxon>fabids</taxon>
        <taxon>Malpighiales</taxon>
        <taxon>Linaceae</taxon>
        <taxon>Linum</taxon>
    </lineage>
</organism>
<dbReference type="PANTHER" id="PTHR43416">
    <property type="entry name" value="DIHYDROLIPOYLLYSINE-RESIDUE SUCCINYLTRANSFERASE COMPONENT OF 2-OXOGLUTARATE DEHYDROGENASE COMPLEX, MITOCHONDRIAL-RELATED"/>
    <property type="match status" value="1"/>
</dbReference>
<accession>A0AAV2CNK2</accession>
<proteinExistence type="predicted"/>
<evidence type="ECO:0000259" key="9">
    <source>
        <dbReference type="PROSITE" id="PS50968"/>
    </source>
</evidence>
<dbReference type="GO" id="GO:0003989">
    <property type="term" value="F:acetyl-CoA carboxylase activity"/>
    <property type="evidence" value="ECO:0007669"/>
    <property type="project" value="InterPro"/>
</dbReference>
<keyword evidence="2 7" id="KW-0444">Lipid biosynthesis</keyword>
<feature type="compositionally biased region" description="Low complexity" evidence="8">
    <location>
        <begin position="172"/>
        <end position="189"/>
    </location>
</feature>
<keyword evidence="11" id="KW-1185">Reference proteome</keyword>
<feature type="compositionally biased region" description="Low complexity" evidence="8">
    <location>
        <begin position="77"/>
        <end position="91"/>
    </location>
</feature>
<evidence type="ECO:0000256" key="3">
    <source>
        <dbReference type="ARBA" id="ARBA00022832"/>
    </source>
</evidence>
<dbReference type="PANTHER" id="PTHR43416:SF4">
    <property type="entry name" value="BIOTIN CARBOXYL CARRIER PROTEIN OF ACETYL-COA CARBOXYLASE 2, CHLOROPLASTIC"/>
    <property type="match status" value="1"/>
</dbReference>
<evidence type="ECO:0000256" key="7">
    <source>
        <dbReference type="RuleBase" id="RU364072"/>
    </source>
</evidence>
<comment type="function">
    <text evidence="7">This protein is a component of the acetyl coenzyme A carboxylase complex; first, biotin carboxylase catalyzes the carboxylation of the carrier protein and then the transcarboxylase transfers the carboxyl group to form malonyl-CoA.</text>
</comment>
<dbReference type="InterPro" id="IPR011053">
    <property type="entry name" value="Single_hybrid_motif"/>
</dbReference>
<dbReference type="AlphaFoldDB" id="A0AAV2CNK2"/>
<keyword evidence="4 7" id="KW-0443">Lipid metabolism</keyword>
<dbReference type="PRINTS" id="PR01071">
    <property type="entry name" value="ACOABIOTINCC"/>
</dbReference>
<keyword evidence="6 7" id="KW-0092">Biotin</keyword>
<evidence type="ECO:0000256" key="8">
    <source>
        <dbReference type="SAM" id="MobiDB-lite"/>
    </source>
</evidence>
<name>A0AAV2CNK2_9ROSI</name>
<dbReference type="GO" id="GO:0009317">
    <property type="term" value="C:acetyl-CoA carboxylase complex"/>
    <property type="evidence" value="ECO:0007669"/>
    <property type="project" value="InterPro"/>
</dbReference>
<dbReference type="InterPro" id="IPR000089">
    <property type="entry name" value="Biotin_lipoyl"/>
</dbReference>
<feature type="region of interest" description="Disordered" evidence="8">
    <location>
        <begin position="153"/>
        <end position="191"/>
    </location>
</feature>
<dbReference type="NCBIfam" id="TIGR00531">
    <property type="entry name" value="BCCP"/>
    <property type="match status" value="1"/>
</dbReference>
<dbReference type="InterPro" id="IPR050537">
    <property type="entry name" value="2-oxoacid_dehydrogenase"/>
</dbReference>
<dbReference type="GO" id="GO:0006633">
    <property type="term" value="P:fatty acid biosynthetic process"/>
    <property type="evidence" value="ECO:0007669"/>
    <property type="project" value="UniProtKB-KW"/>
</dbReference>
<evidence type="ECO:0000256" key="1">
    <source>
        <dbReference type="ARBA" id="ARBA00005194"/>
    </source>
</evidence>
<feature type="domain" description="Lipoyl-binding" evidence="9">
    <location>
        <begin position="183"/>
        <end position="266"/>
    </location>
</feature>
<dbReference type="Gene3D" id="2.40.50.100">
    <property type="match status" value="1"/>
</dbReference>
<feature type="region of interest" description="Disordered" evidence="8">
    <location>
        <begin position="72"/>
        <end position="95"/>
    </location>
</feature>
<dbReference type="PROSITE" id="PS50968">
    <property type="entry name" value="BIOTINYL_LIPOYL"/>
    <property type="match status" value="1"/>
</dbReference>
<evidence type="ECO:0000256" key="4">
    <source>
        <dbReference type="ARBA" id="ARBA00023098"/>
    </source>
</evidence>
<keyword evidence="5 7" id="KW-0275">Fatty acid biosynthesis</keyword>
<protein>
    <recommendedName>
        <fullName evidence="7">Biotin carboxyl carrier protein of acetyl-CoA carboxylase</fullName>
    </recommendedName>
</protein>
<gene>
    <name evidence="10" type="ORF">LTRI10_LOCUS5244</name>
</gene>
<dbReference type="SUPFAM" id="SSF51230">
    <property type="entry name" value="Single hybrid motif"/>
    <property type="match status" value="1"/>
</dbReference>
<reference evidence="10 11" key="1">
    <citation type="submission" date="2024-04" db="EMBL/GenBank/DDBJ databases">
        <authorList>
            <person name="Fracassetti M."/>
        </authorList>
    </citation>
    <scope>NUCLEOTIDE SEQUENCE [LARGE SCALE GENOMIC DNA]</scope>
</reference>
<comment type="pathway">
    <text evidence="1 7">Lipid metabolism; fatty acid biosynthesis.</text>
</comment>
<sequence length="267" mass="28288">MASTSSPCVKPNTVATAARIPSQPPDSAQPQRLSFPIVSHPSLSLSLRPTFSGFQWPSKKLSSVTKVHAQANKLSAEESSNSSPPADNNPEGMIPDAATVSECMAQVADLVKLVDKRDIAELKLKQMDFELIIRKKQVLPPAAPFMMMQSPYPQAMAPPPQPQPTASPAPAAPASAPSLPPAAKTSSSSYPPLKSPMAGTFYRCPGPGEPPFVKVGDKVQKGQALCIIEAMKLMNEIEADKSGTIAEILLEDGKPVSLDTPLFVIVP</sequence>
<dbReference type="FunFam" id="2.40.50.100:FF:000003">
    <property type="entry name" value="Acetyl-CoA carboxylase biotin carboxyl carrier protein"/>
    <property type="match status" value="1"/>
</dbReference>
<feature type="region of interest" description="Disordered" evidence="8">
    <location>
        <begin position="1"/>
        <end position="33"/>
    </location>
</feature>
<dbReference type="CDD" id="cd06850">
    <property type="entry name" value="biotinyl_domain"/>
    <property type="match status" value="1"/>
</dbReference>
<dbReference type="InterPro" id="IPR001249">
    <property type="entry name" value="AcCoA_biotinCC"/>
</dbReference>
<evidence type="ECO:0000313" key="10">
    <source>
        <dbReference type="EMBL" id="CAL1357629.1"/>
    </source>
</evidence>
<evidence type="ECO:0000256" key="2">
    <source>
        <dbReference type="ARBA" id="ARBA00022516"/>
    </source>
</evidence>